<dbReference type="EMBL" id="JAGGNH010000007">
    <property type="protein sequence ID" value="KAJ0967641.1"/>
    <property type="molecule type" value="Genomic_DNA"/>
</dbReference>
<reference evidence="1" key="2">
    <citation type="journal article" date="2022" name="Hortic Res">
        <title>The genome of Dioscorea zingiberensis sheds light on the biosynthesis, origin and evolution of the medicinally important diosgenin saponins.</title>
        <authorList>
            <person name="Li Y."/>
            <person name="Tan C."/>
            <person name="Li Z."/>
            <person name="Guo J."/>
            <person name="Li S."/>
            <person name="Chen X."/>
            <person name="Wang C."/>
            <person name="Dai X."/>
            <person name="Yang H."/>
            <person name="Song W."/>
            <person name="Hou L."/>
            <person name="Xu J."/>
            <person name="Tong Z."/>
            <person name="Xu A."/>
            <person name="Yuan X."/>
            <person name="Wang W."/>
            <person name="Yang Q."/>
            <person name="Chen L."/>
            <person name="Sun Z."/>
            <person name="Wang K."/>
            <person name="Pan B."/>
            <person name="Chen J."/>
            <person name="Bao Y."/>
            <person name="Liu F."/>
            <person name="Qi X."/>
            <person name="Gang D.R."/>
            <person name="Wen J."/>
            <person name="Li J."/>
        </authorList>
    </citation>
    <scope>NUCLEOTIDE SEQUENCE</scope>
    <source>
        <strain evidence="1">Dzin_1.0</strain>
    </source>
</reference>
<sequence>MALPHGTPTPKQGLRPICRSARPLETGRKSMLSLLLMSPVTMLMILEANDSKKALLEEWNPNWTILSIDLFERERVSLNREEQGLGGFCEGIRLCGADFGGELRAVGRLQARSRGLSFISGYKYGKTPVYKNRLQVLELEHAGRVANKKNNNKRMGRLKFKVAWSKF</sequence>
<reference evidence="1" key="1">
    <citation type="submission" date="2021-03" db="EMBL/GenBank/DDBJ databases">
        <authorList>
            <person name="Li Z."/>
            <person name="Yang C."/>
        </authorList>
    </citation>
    <scope>NUCLEOTIDE SEQUENCE</scope>
    <source>
        <strain evidence="1">Dzin_1.0</strain>
        <tissue evidence="1">Leaf</tissue>
    </source>
</reference>
<name>A0A9D5C6Y9_9LILI</name>
<comment type="caution">
    <text evidence="1">The sequence shown here is derived from an EMBL/GenBank/DDBJ whole genome shotgun (WGS) entry which is preliminary data.</text>
</comment>
<accession>A0A9D5C6Y9</accession>
<protein>
    <submittedName>
        <fullName evidence="1">Uncharacterized protein</fullName>
    </submittedName>
</protein>
<proteinExistence type="predicted"/>
<keyword evidence="2" id="KW-1185">Reference proteome</keyword>
<dbReference type="AlphaFoldDB" id="A0A9D5C6Y9"/>
<evidence type="ECO:0000313" key="2">
    <source>
        <dbReference type="Proteomes" id="UP001085076"/>
    </source>
</evidence>
<gene>
    <name evidence="1" type="ORF">J5N97_024558</name>
</gene>
<evidence type="ECO:0000313" key="1">
    <source>
        <dbReference type="EMBL" id="KAJ0967641.1"/>
    </source>
</evidence>
<dbReference type="Proteomes" id="UP001085076">
    <property type="component" value="Miscellaneous, Linkage group lg07"/>
</dbReference>
<organism evidence="1 2">
    <name type="scientific">Dioscorea zingiberensis</name>
    <dbReference type="NCBI Taxonomy" id="325984"/>
    <lineage>
        <taxon>Eukaryota</taxon>
        <taxon>Viridiplantae</taxon>
        <taxon>Streptophyta</taxon>
        <taxon>Embryophyta</taxon>
        <taxon>Tracheophyta</taxon>
        <taxon>Spermatophyta</taxon>
        <taxon>Magnoliopsida</taxon>
        <taxon>Liliopsida</taxon>
        <taxon>Dioscoreales</taxon>
        <taxon>Dioscoreaceae</taxon>
        <taxon>Dioscorea</taxon>
    </lineage>
</organism>